<protein>
    <recommendedName>
        <fullName evidence="2">T20D4.11-like domain-containing protein</fullName>
    </recommendedName>
</protein>
<accession>A0A2G5TNI9</accession>
<evidence type="ECO:0000313" key="4">
    <source>
        <dbReference type="Proteomes" id="UP000230233"/>
    </source>
</evidence>
<gene>
    <name evidence="3" type="primary">Cnig_chr_V.g20653</name>
    <name evidence="3" type="ORF">B9Z55_020653</name>
</gene>
<dbReference type="PANTHER" id="PTHR31897:SF5">
    <property type="entry name" value="DUF19 DOMAIN-CONTAINING PROTEIN"/>
    <property type="match status" value="1"/>
</dbReference>
<proteinExistence type="predicted"/>
<organism evidence="3 4">
    <name type="scientific">Caenorhabditis nigoni</name>
    <dbReference type="NCBI Taxonomy" id="1611254"/>
    <lineage>
        <taxon>Eukaryota</taxon>
        <taxon>Metazoa</taxon>
        <taxon>Ecdysozoa</taxon>
        <taxon>Nematoda</taxon>
        <taxon>Chromadorea</taxon>
        <taxon>Rhabditida</taxon>
        <taxon>Rhabditina</taxon>
        <taxon>Rhabditomorpha</taxon>
        <taxon>Rhabditoidea</taxon>
        <taxon>Rhabditidae</taxon>
        <taxon>Peloderinae</taxon>
        <taxon>Caenorhabditis</taxon>
    </lineage>
</organism>
<feature type="domain" description="T20D4.11-like" evidence="2">
    <location>
        <begin position="36"/>
        <end position="188"/>
    </location>
</feature>
<dbReference type="AlphaFoldDB" id="A0A2G5TNI9"/>
<evidence type="ECO:0000313" key="3">
    <source>
        <dbReference type="EMBL" id="PIC28865.1"/>
    </source>
</evidence>
<keyword evidence="4" id="KW-1185">Reference proteome</keyword>
<dbReference type="InterPro" id="IPR002542">
    <property type="entry name" value="T20D4.11-like_dom"/>
</dbReference>
<dbReference type="EMBL" id="PDUG01000005">
    <property type="protein sequence ID" value="PIC28865.1"/>
    <property type="molecule type" value="Genomic_DNA"/>
</dbReference>
<sequence>MLLKLFALSVLINCATPYPMPSTDTIPRDDQKPKECTVLQTAQILFECSPKVENILELLGSNYGKASGDPQFYQKVNTMCQQAKSCYGNITCDDAVKRQEILNKACDFDIVAFPEIQECMQKYFGKAFNVFLDNPELYDSYNFINNTLAERRNPDKKRVFMTFVQSNCTANSVDYFTKKYEKIVDAIATQPDSHDCREVHHQLNYLRCPVLVAETHRRYNNLSFLDRLFRRTQKVVKALDVAKVN</sequence>
<name>A0A2G5TNI9_9PELO</name>
<evidence type="ECO:0000259" key="2">
    <source>
        <dbReference type="Pfam" id="PF01579"/>
    </source>
</evidence>
<dbReference type="PANTHER" id="PTHR31897">
    <property type="entry name" value="PROTEIN CBG17011-RELATED"/>
    <property type="match status" value="1"/>
</dbReference>
<reference evidence="4" key="1">
    <citation type="submission" date="2017-10" db="EMBL/GenBank/DDBJ databases">
        <title>Rapid genome shrinkage in a self-fertile nematode reveals novel sperm competition proteins.</title>
        <authorList>
            <person name="Yin D."/>
            <person name="Schwarz E.M."/>
            <person name="Thomas C.G."/>
            <person name="Felde R.L."/>
            <person name="Korf I.F."/>
            <person name="Cutter A.D."/>
            <person name="Schartner C.M."/>
            <person name="Ralston E.J."/>
            <person name="Meyer B.J."/>
            <person name="Haag E.S."/>
        </authorList>
    </citation>
    <scope>NUCLEOTIDE SEQUENCE [LARGE SCALE GENOMIC DNA]</scope>
    <source>
        <strain evidence="4">JU1422</strain>
    </source>
</reference>
<feature type="chain" id="PRO_5013922599" description="T20D4.11-like domain-containing protein" evidence="1">
    <location>
        <begin position="18"/>
        <end position="245"/>
    </location>
</feature>
<comment type="caution">
    <text evidence="3">The sequence shown here is derived from an EMBL/GenBank/DDBJ whole genome shotgun (WGS) entry which is preliminary data.</text>
</comment>
<keyword evidence="1" id="KW-0732">Signal</keyword>
<evidence type="ECO:0000256" key="1">
    <source>
        <dbReference type="SAM" id="SignalP"/>
    </source>
</evidence>
<dbReference type="Proteomes" id="UP000230233">
    <property type="component" value="Chromosome V"/>
</dbReference>
<feature type="signal peptide" evidence="1">
    <location>
        <begin position="1"/>
        <end position="17"/>
    </location>
</feature>
<dbReference type="Pfam" id="PF01579">
    <property type="entry name" value="DUF19"/>
    <property type="match status" value="1"/>
</dbReference>